<comment type="caution">
    <text evidence="1">The sequence shown here is derived from an EMBL/GenBank/DDBJ whole genome shotgun (WGS) entry which is preliminary data.</text>
</comment>
<dbReference type="Pfam" id="PF19888">
    <property type="entry name" value="DUF6361"/>
    <property type="match status" value="1"/>
</dbReference>
<gene>
    <name evidence="1" type="ORF">ASZ90_013916</name>
</gene>
<sequence>MASTFTWLDYSEKERQRMLDILSTFKEHETRDELGIGVIRDAFSDMLFPGTSVIQTRARYFLFVPWIYKSLEEKKVLSSKIERRARDEEVRLIYALLESNDTNGVIGKEAKKNLKRLPSNIYWQGLEAWGIRLCPYSVSDYHRSLDTFYRHLKEASHRYEEEIDGFERFHNWHPGLPQAPSDFPAKASFDLTYDEACYLKERVLSRQPNTMLAHLLDSDMPIESVAFPWDHPICPDLPQPIQEKILHARNFSDAINGASLLYNLMLAEKMDELTGQAQESLASYYEDELMEWADYLQSRSDDMSRWDYRKRFWDILNKEGARVTGLTWRFVNQWLQMVLSPERAQQIAGDDLARKLIHDRESLLKRNLSKLDNPDALARWNGQAGTGKLRYRWRPAETIISDILLGLKRSRC</sequence>
<proteinExistence type="predicted"/>
<dbReference type="InterPro" id="IPR045941">
    <property type="entry name" value="DUF6361"/>
</dbReference>
<accession>A0A0W8F695</accession>
<evidence type="ECO:0000313" key="1">
    <source>
        <dbReference type="EMBL" id="KUG16408.1"/>
    </source>
</evidence>
<reference evidence="1" key="1">
    <citation type="journal article" date="2015" name="Proc. Natl. Acad. Sci. U.S.A.">
        <title>Networks of energetic and metabolic interactions define dynamics in microbial communities.</title>
        <authorList>
            <person name="Embree M."/>
            <person name="Liu J.K."/>
            <person name="Al-Bassam M.M."/>
            <person name="Zengler K."/>
        </authorList>
    </citation>
    <scope>NUCLEOTIDE SEQUENCE</scope>
</reference>
<dbReference type="AlphaFoldDB" id="A0A0W8F695"/>
<organism evidence="1">
    <name type="scientific">hydrocarbon metagenome</name>
    <dbReference type="NCBI Taxonomy" id="938273"/>
    <lineage>
        <taxon>unclassified sequences</taxon>
        <taxon>metagenomes</taxon>
        <taxon>ecological metagenomes</taxon>
    </lineage>
</organism>
<dbReference type="EMBL" id="LNQE01001499">
    <property type="protein sequence ID" value="KUG16408.1"/>
    <property type="molecule type" value="Genomic_DNA"/>
</dbReference>
<protein>
    <submittedName>
        <fullName evidence="1">Uncharacterized protein</fullName>
    </submittedName>
</protein>
<name>A0A0W8F695_9ZZZZ</name>